<dbReference type="PANTHER" id="PTHR42718:SF46">
    <property type="entry name" value="BLR6921 PROTEIN"/>
    <property type="match status" value="1"/>
</dbReference>
<dbReference type="Pfam" id="PF07690">
    <property type="entry name" value="MFS_1"/>
    <property type="match status" value="1"/>
</dbReference>
<reference evidence="10" key="1">
    <citation type="submission" date="2014-11" db="EMBL/GenBank/DDBJ databases">
        <authorList>
            <person name="Hornung B.V."/>
        </authorList>
    </citation>
    <scope>NUCLEOTIDE SEQUENCE</scope>
    <source>
        <strain evidence="10">INE</strain>
    </source>
</reference>
<feature type="transmembrane region" description="Helical" evidence="7">
    <location>
        <begin position="303"/>
        <end position="326"/>
    </location>
</feature>
<dbReference type="Proteomes" id="UP000836597">
    <property type="component" value="Chromosome"/>
</dbReference>
<feature type="transmembrane region" description="Helical" evidence="7">
    <location>
        <begin position="172"/>
        <end position="192"/>
    </location>
</feature>
<dbReference type="InterPro" id="IPR036259">
    <property type="entry name" value="MFS_trans_sf"/>
</dbReference>
<reference evidence="9" key="2">
    <citation type="submission" date="2020-01" db="EMBL/GenBank/DDBJ databases">
        <authorList>
            <person name="Hornung B."/>
        </authorList>
    </citation>
    <scope>NUCLEOTIDE SEQUENCE</scope>
    <source>
        <strain evidence="9">PacBioINE</strain>
    </source>
</reference>
<feature type="transmembrane region" description="Helical" evidence="7">
    <location>
        <begin position="362"/>
        <end position="379"/>
    </location>
</feature>
<keyword evidence="4 7" id="KW-0812">Transmembrane</keyword>
<feature type="transmembrane region" description="Helical" evidence="7">
    <location>
        <begin position="333"/>
        <end position="356"/>
    </location>
</feature>
<feature type="transmembrane region" description="Helical" evidence="7">
    <location>
        <begin position="86"/>
        <end position="108"/>
    </location>
</feature>
<dbReference type="EMBL" id="LR746496">
    <property type="protein sequence ID" value="CAA7601503.1"/>
    <property type="molecule type" value="Genomic_DNA"/>
</dbReference>
<keyword evidence="6 7" id="KW-0472">Membrane</keyword>
<feature type="transmembrane region" description="Helical" evidence="7">
    <location>
        <begin position="54"/>
        <end position="74"/>
    </location>
</feature>
<feature type="transmembrane region" description="Helical" evidence="7">
    <location>
        <begin position="204"/>
        <end position="223"/>
    </location>
</feature>
<dbReference type="GO" id="GO:0005886">
    <property type="term" value="C:plasma membrane"/>
    <property type="evidence" value="ECO:0007669"/>
    <property type="project" value="UniProtKB-SubCell"/>
</dbReference>
<dbReference type="PROSITE" id="PS50850">
    <property type="entry name" value="MFS"/>
    <property type="match status" value="1"/>
</dbReference>
<sequence length="477" mass="50782">MSSHVLQQTPPRKKYILASVAVGAFLSTFDGGVVNVGLPKMAAEFRVSISMIQWVPSVYLLTMSALLIIFGTLADMYGRKHIYNGGYAVVAVFSILCALTNNISLLILTRMLQGVGGAMIMANGLAIATENYPPEQRGKNIGTLASVAAIGSLAGPSLGGIVIGLWGWRWIFILNCLVAALGFTVSHLIIPADRGKGKGKAKKFDAWGSLYVIVGMVSFIYAISNLNDFGWSSPIILISLALFLLSVLAVAIQERRAENPVLDFELFKVRIFWTSIIAALISFITMYSSTILIPFYYQKVLGYSPQAAGLFMMAFPLGMAVMAVFAGRLSDKIGYALLTTGGMVLNALALILLAHVGLRTPLVQVLLAVFGMGASLGLFQAPNNSCIMGNVPKNKLGIATGISQLVKNLGMVLGITLSVAVFQYGMRARTGLAYSDAFAPSAATVYYLAAGLSIVGAFFSLNRGHSKPLPIVNGKKA</sequence>
<evidence type="ECO:0000259" key="8">
    <source>
        <dbReference type="PROSITE" id="PS50850"/>
    </source>
</evidence>
<dbReference type="Proteomes" id="UP001071230">
    <property type="component" value="Unassembled WGS sequence"/>
</dbReference>
<evidence type="ECO:0000256" key="6">
    <source>
        <dbReference type="ARBA" id="ARBA00023136"/>
    </source>
</evidence>
<keyword evidence="11" id="KW-1185">Reference proteome</keyword>
<organism evidence="9">
    <name type="scientific">Acididesulfobacillus acetoxydans</name>
    <dbReference type="NCBI Taxonomy" id="1561005"/>
    <lineage>
        <taxon>Bacteria</taxon>
        <taxon>Bacillati</taxon>
        <taxon>Bacillota</taxon>
        <taxon>Clostridia</taxon>
        <taxon>Eubacteriales</taxon>
        <taxon>Peptococcaceae</taxon>
        <taxon>Acididesulfobacillus</taxon>
    </lineage>
</organism>
<dbReference type="RefSeq" id="WP_240985024.1">
    <property type="nucleotide sequence ID" value="NZ_CDGJ01000037.1"/>
</dbReference>
<dbReference type="CDD" id="cd17321">
    <property type="entry name" value="MFS_MMR_MDR_like"/>
    <property type="match status" value="1"/>
</dbReference>
<evidence type="ECO:0000313" key="9">
    <source>
        <dbReference type="EMBL" id="CAA7601503.1"/>
    </source>
</evidence>
<dbReference type="InterPro" id="IPR020846">
    <property type="entry name" value="MFS_dom"/>
</dbReference>
<feature type="transmembrane region" description="Helical" evidence="7">
    <location>
        <begin position="438"/>
        <end position="461"/>
    </location>
</feature>
<feature type="transmembrane region" description="Helical" evidence="7">
    <location>
        <begin position="15"/>
        <end position="34"/>
    </location>
</feature>
<dbReference type="PRINTS" id="PR01036">
    <property type="entry name" value="TCRTETB"/>
</dbReference>
<protein>
    <submittedName>
        <fullName evidence="10">Multidrug resistance protein stp</fullName>
    </submittedName>
    <submittedName>
        <fullName evidence="9">Tetracycline resistance protein TetB signature</fullName>
    </submittedName>
</protein>
<dbReference type="Gene3D" id="1.20.1720.10">
    <property type="entry name" value="Multidrug resistance protein D"/>
    <property type="match status" value="1"/>
</dbReference>
<dbReference type="Gene3D" id="1.20.1250.20">
    <property type="entry name" value="MFS general substrate transporter like domains"/>
    <property type="match status" value="1"/>
</dbReference>
<evidence type="ECO:0000256" key="1">
    <source>
        <dbReference type="ARBA" id="ARBA00004651"/>
    </source>
</evidence>
<feature type="transmembrane region" description="Helical" evidence="7">
    <location>
        <begin position="271"/>
        <end position="297"/>
    </location>
</feature>
<feature type="transmembrane region" description="Helical" evidence="7">
    <location>
        <begin position="405"/>
        <end position="426"/>
    </location>
</feature>
<dbReference type="EMBL" id="CDGJ01000037">
    <property type="protein sequence ID" value="CEJ06990.1"/>
    <property type="molecule type" value="Genomic_DNA"/>
</dbReference>
<feature type="transmembrane region" description="Helical" evidence="7">
    <location>
        <begin position="229"/>
        <end position="251"/>
    </location>
</feature>
<dbReference type="AlphaFoldDB" id="A0A8S0VX27"/>
<dbReference type="InterPro" id="IPR004638">
    <property type="entry name" value="EmrB-like"/>
</dbReference>
<gene>
    <name evidence="10" type="ORF">DEACI_1444</name>
    <name evidence="9" type="ORF">DEACI_2170</name>
</gene>
<accession>A0A8S0VX27</accession>
<keyword evidence="2" id="KW-0813">Transport</keyword>
<dbReference type="InterPro" id="IPR011701">
    <property type="entry name" value="MFS"/>
</dbReference>
<evidence type="ECO:0000256" key="7">
    <source>
        <dbReference type="SAM" id="Phobius"/>
    </source>
</evidence>
<name>A0A8S0VX27_9FIRM</name>
<keyword evidence="5 7" id="KW-1133">Transmembrane helix</keyword>
<evidence type="ECO:0000256" key="2">
    <source>
        <dbReference type="ARBA" id="ARBA00022448"/>
    </source>
</evidence>
<feature type="transmembrane region" description="Helical" evidence="7">
    <location>
        <begin position="144"/>
        <end position="166"/>
    </location>
</feature>
<evidence type="ECO:0000313" key="10">
    <source>
        <dbReference type="EMBL" id="CEJ06990.1"/>
    </source>
</evidence>
<dbReference type="NCBIfam" id="TIGR00711">
    <property type="entry name" value="efflux_EmrB"/>
    <property type="match status" value="1"/>
</dbReference>
<evidence type="ECO:0000256" key="3">
    <source>
        <dbReference type="ARBA" id="ARBA00022475"/>
    </source>
</evidence>
<comment type="subcellular location">
    <subcellularLocation>
        <location evidence="1">Cell membrane</location>
        <topology evidence="1">Multi-pass membrane protein</topology>
    </subcellularLocation>
</comment>
<evidence type="ECO:0000256" key="4">
    <source>
        <dbReference type="ARBA" id="ARBA00022692"/>
    </source>
</evidence>
<dbReference type="KEGG" id="aacx:DEACI_2170"/>
<dbReference type="GO" id="GO:0022857">
    <property type="term" value="F:transmembrane transporter activity"/>
    <property type="evidence" value="ECO:0007669"/>
    <property type="project" value="InterPro"/>
</dbReference>
<keyword evidence="3" id="KW-1003">Cell membrane</keyword>
<feature type="domain" description="Major facilitator superfamily (MFS) profile" evidence="8">
    <location>
        <begin position="16"/>
        <end position="468"/>
    </location>
</feature>
<dbReference type="SUPFAM" id="SSF103473">
    <property type="entry name" value="MFS general substrate transporter"/>
    <property type="match status" value="1"/>
</dbReference>
<proteinExistence type="predicted"/>
<dbReference type="PANTHER" id="PTHR42718">
    <property type="entry name" value="MAJOR FACILITATOR SUPERFAMILY MULTIDRUG TRANSPORTER MFSC"/>
    <property type="match status" value="1"/>
</dbReference>
<evidence type="ECO:0000256" key="5">
    <source>
        <dbReference type="ARBA" id="ARBA00022989"/>
    </source>
</evidence>
<evidence type="ECO:0000313" key="11">
    <source>
        <dbReference type="Proteomes" id="UP001071230"/>
    </source>
</evidence>